<dbReference type="SUPFAM" id="SSF48403">
    <property type="entry name" value="Ankyrin repeat"/>
    <property type="match status" value="1"/>
</dbReference>
<feature type="repeat" description="ANK" evidence="1">
    <location>
        <begin position="31"/>
        <end position="63"/>
    </location>
</feature>
<dbReference type="PANTHER" id="PTHR24135">
    <property type="entry name" value="SH3 AND MULTIPLE ANKYRIN REPEAT DOMAINS PROTEIN"/>
    <property type="match status" value="1"/>
</dbReference>
<evidence type="ECO:0000313" key="4">
    <source>
        <dbReference type="WBParaSite" id="SCUD_0001902001-mRNA-1"/>
    </source>
</evidence>
<dbReference type="InterPro" id="IPR051569">
    <property type="entry name" value="SHANK"/>
</dbReference>
<keyword evidence="1" id="KW-0040">ANK repeat</keyword>
<dbReference type="Pfam" id="PF00023">
    <property type="entry name" value="Ank"/>
    <property type="match status" value="1"/>
</dbReference>
<protein>
    <submittedName>
        <fullName evidence="4">ANK_REP_REGION domain-containing protein</fullName>
    </submittedName>
</protein>
<keyword evidence="3" id="KW-1185">Reference proteome</keyword>
<dbReference type="Proteomes" id="UP000279833">
    <property type="component" value="Unassembled WGS sequence"/>
</dbReference>
<gene>
    <name evidence="2" type="ORF">SCUD_LOCUS19017</name>
</gene>
<dbReference type="GO" id="GO:0035255">
    <property type="term" value="F:ionotropic glutamate receptor binding"/>
    <property type="evidence" value="ECO:0007669"/>
    <property type="project" value="TreeGrafter"/>
</dbReference>
<dbReference type="WBParaSite" id="SCUD_0001902001-mRNA-1">
    <property type="protein sequence ID" value="SCUD_0001902001-mRNA-1"/>
    <property type="gene ID" value="SCUD_0001902001"/>
</dbReference>
<dbReference type="STRING" id="6186.A0A183KVC4"/>
<dbReference type="EMBL" id="UZAK01041846">
    <property type="protein sequence ID" value="VDP67772.1"/>
    <property type="molecule type" value="Genomic_DNA"/>
</dbReference>
<name>A0A183KVC4_9TREM</name>
<dbReference type="PROSITE" id="PS50297">
    <property type="entry name" value="ANK_REP_REGION"/>
    <property type="match status" value="1"/>
</dbReference>
<evidence type="ECO:0000256" key="1">
    <source>
        <dbReference type="PROSITE-ProRule" id="PRU00023"/>
    </source>
</evidence>
<reference evidence="4" key="1">
    <citation type="submission" date="2016-06" db="UniProtKB">
        <authorList>
            <consortium name="WormBaseParasite"/>
        </authorList>
    </citation>
    <scope>IDENTIFICATION</scope>
</reference>
<proteinExistence type="predicted"/>
<dbReference type="GO" id="GO:0030160">
    <property type="term" value="F:synaptic receptor adaptor activity"/>
    <property type="evidence" value="ECO:0007669"/>
    <property type="project" value="TreeGrafter"/>
</dbReference>
<reference evidence="2 3" key="2">
    <citation type="submission" date="2018-11" db="EMBL/GenBank/DDBJ databases">
        <authorList>
            <consortium name="Pathogen Informatics"/>
        </authorList>
    </citation>
    <scope>NUCLEOTIDE SEQUENCE [LARGE SCALE GENOMIC DNA]</scope>
    <source>
        <strain evidence="2">Dakar</strain>
        <strain evidence="3">Dakar, Senegal</strain>
    </source>
</reference>
<dbReference type="Gene3D" id="1.25.40.20">
    <property type="entry name" value="Ankyrin repeat-containing domain"/>
    <property type="match status" value="1"/>
</dbReference>
<accession>A0A183KVC4</accession>
<dbReference type="AlphaFoldDB" id="A0A183KVC4"/>
<sequence>MYGADVNARCKRPKEMIKNNLTLSIRPQSVDGDTPLHVAANHNQRAAVLRLLSWGADPTLLNAENMTPIQVAQNSGNLELADLIKLFRGRKESGDIFLPTPTATCTSSYMTTSSTRPIDSKPIQRAVSLCELIQSNPSELATGSTTKWNGAWDLGPNGFYSPCYDVNAISNQTYCEMPKYENGTNIAGTLTRPVKLKQKSKGK</sequence>
<evidence type="ECO:0000313" key="2">
    <source>
        <dbReference type="EMBL" id="VDP67772.1"/>
    </source>
</evidence>
<dbReference type="PROSITE" id="PS50088">
    <property type="entry name" value="ANK_REPEAT"/>
    <property type="match status" value="1"/>
</dbReference>
<organism evidence="4">
    <name type="scientific">Schistosoma curassoni</name>
    <dbReference type="NCBI Taxonomy" id="6186"/>
    <lineage>
        <taxon>Eukaryota</taxon>
        <taxon>Metazoa</taxon>
        <taxon>Spiralia</taxon>
        <taxon>Lophotrochozoa</taxon>
        <taxon>Platyhelminthes</taxon>
        <taxon>Trematoda</taxon>
        <taxon>Digenea</taxon>
        <taxon>Strigeidida</taxon>
        <taxon>Schistosomatoidea</taxon>
        <taxon>Schistosomatidae</taxon>
        <taxon>Schistosoma</taxon>
    </lineage>
</organism>
<dbReference type="InterPro" id="IPR002110">
    <property type="entry name" value="Ankyrin_rpt"/>
</dbReference>
<evidence type="ECO:0000313" key="3">
    <source>
        <dbReference type="Proteomes" id="UP000279833"/>
    </source>
</evidence>
<dbReference type="InterPro" id="IPR036770">
    <property type="entry name" value="Ankyrin_rpt-contain_sf"/>
</dbReference>
<dbReference type="PANTHER" id="PTHR24135:SF28">
    <property type="entry name" value="LD13733P"/>
    <property type="match status" value="1"/>
</dbReference>